<keyword evidence="3 6" id="KW-0731">Sigma factor</keyword>
<dbReference type="InterPro" id="IPR014327">
    <property type="entry name" value="RNA_pol_sigma70_bacteroid"/>
</dbReference>
<dbReference type="InterPro" id="IPR000838">
    <property type="entry name" value="RNA_pol_sigma70_ECF_CS"/>
</dbReference>
<dbReference type="InterPro" id="IPR036388">
    <property type="entry name" value="WH-like_DNA-bd_sf"/>
</dbReference>
<keyword evidence="4 6" id="KW-0238">DNA-binding</keyword>
<dbReference type="SUPFAM" id="SSF88659">
    <property type="entry name" value="Sigma3 and sigma4 domains of RNA polymerase sigma factors"/>
    <property type="match status" value="1"/>
</dbReference>
<evidence type="ECO:0000256" key="5">
    <source>
        <dbReference type="ARBA" id="ARBA00023163"/>
    </source>
</evidence>
<proteinExistence type="inferred from homology"/>
<protein>
    <recommendedName>
        <fullName evidence="6">RNA polymerase sigma factor</fullName>
    </recommendedName>
</protein>
<dbReference type="InterPro" id="IPR039425">
    <property type="entry name" value="RNA_pol_sigma-70-like"/>
</dbReference>
<dbReference type="Pfam" id="PF04542">
    <property type="entry name" value="Sigma70_r2"/>
    <property type="match status" value="1"/>
</dbReference>
<dbReference type="InterPro" id="IPR013325">
    <property type="entry name" value="RNA_pol_sigma_r2"/>
</dbReference>
<accession>A0ABS9ED12</accession>
<comment type="similarity">
    <text evidence="1 6">Belongs to the sigma-70 factor family. ECF subfamily.</text>
</comment>
<dbReference type="Pfam" id="PF08281">
    <property type="entry name" value="Sigma70_r4_2"/>
    <property type="match status" value="1"/>
</dbReference>
<gene>
    <name evidence="9" type="ORF">L1I30_03765</name>
</gene>
<dbReference type="Proteomes" id="UP001179363">
    <property type="component" value="Unassembled WGS sequence"/>
</dbReference>
<evidence type="ECO:0000256" key="3">
    <source>
        <dbReference type="ARBA" id="ARBA00023082"/>
    </source>
</evidence>
<dbReference type="NCBIfam" id="TIGR02937">
    <property type="entry name" value="sigma70-ECF"/>
    <property type="match status" value="1"/>
</dbReference>
<dbReference type="InterPro" id="IPR013324">
    <property type="entry name" value="RNA_pol_sigma_r3/r4-like"/>
</dbReference>
<keyword evidence="10" id="KW-1185">Reference proteome</keyword>
<evidence type="ECO:0000259" key="7">
    <source>
        <dbReference type="Pfam" id="PF04542"/>
    </source>
</evidence>
<dbReference type="Gene3D" id="1.10.1740.10">
    <property type="match status" value="1"/>
</dbReference>
<evidence type="ECO:0000256" key="2">
    <source>
        <dbReference type="ARBA" id="ARBA00023015"/>
    </source>
</evidence>
<dbReference type="Gene3D" id="1.10.10.10">
    <property type="entry name" value="Winged helix-like DNA-binding domain superfamily/Winged helix DNA-binding domain"/>
    <property type="match status" value="1"/>
</dbReference>
<dbReference type="NCBIfam" id="TIGR02985">
    <property type="entry name" value="Sig70_bacteroi1"/>
    <property type="match status" value="1"/>
</dbReference>
<evidence type="ECO:0000256" key="4">
    <source>
        <dbReference type="ARBA" id="ARBA00023125"/>
    </source>
</evidence>
<keyword evidence="5 6" id="KW-0804">Transcription</keyword>
<evidence type="ECO:0000256" key="1">
    <source>
        <dbReference type="ARBA" id="ARBA00010641"/>
    </source>
</evidence>
<evidence type="ECO:0000259" key="8">
    <source>
        <dbReference type="Pfam" id="PF08281"/>
    </source>
</evidence>
<dbReference type="InterPro" id="IPR007627">
    <property type="entry name" value="RNA_pol_sigma70_r2"/>
</dbReference>
<dbReference type="CDD" id="cd06171">
    <property type="entry name" value="Sigma70_r4"/>
    <property type="match status" value="1"/>
</dbReference>
<comment type="caution">
    <text evidence="9">The sequence shown here is derived from an EMBL/GenBank/DDBJ whole genome shotgun (WGS) entry which is preliminary data.</text>
</comment>
<sequence length="200" mass="23397">MKEFGTGNTDKLLVGQLISGDEHAFRQLYLTYKNDIYAFCFAMLKSKTYAEEVVQEVFLRVWLNRNDLNVDLSFKSFIFTIARNLTFNFLNKASNEKDLHKEIFYKAEKFSYSTDQFMDEVDYNHIKNQALDLLPPKRKIIFQMSRIDGHSYEEISTELGISLSTVKNQMSKALATIRQYLEVNSDITTLIFLLLSDWVH</sequence>
<dbReference type="InterPro" id="IPR013249">
    <property type="entry name" value="RNA_pol_sigma70_r4_t2"/>
</dbReference>
<name>A0ABS9ED12_9FLAO</name>
<dbReference type="EMBL" id="JAKGTH010000006">
    <property type="protein sequence ID" value="MCF4100775.1"/>
    <property type="molecule type" value="Genomic_DNA"/>
</dbReference>
<feature type="domain" description="RNA polymerase sigma factor 70 region 4 type 2" evidence="8">
    <location>
        <begin position="129"/>
        <end position="176"/>
    </location>
</feature>
<dbReference type="SUPFAM" id="SSF88946">
    <property type="entry name" value="Sigma2 domain of RNA polymerase sigma factors"/>
    <property type="match status" value="1"/>
</dbReference>
<dbReference type="InterPro" id="IPR014284">
    <property type="entry name" value="RNA_pol_sigma-70_dom"/>
</dbReference>
<reference evidence="9" key="1">
    <citation type="submission" date="2022-01" db="EMBL/GenBank/DDBJ databases">
        <title>Gillisia lutea sp. nov., isolated from marine plastic residues from the Malvarosa beach (Valencia, Spain).</title>
        <authorList>
            <person name="Vidal-Verdu A."/>
            <person name="Molina-Menor E."/>
            <person name="Satari L."/>
            <person name="Pascual J."/>
            <person name="Pereto J."/>
            <person name="Porcar M."/>
        </authorList>
    </citation>
    <scope>NUCLEOTIDE SEQUENCE</scope>
    <source>
        <strain evidence="9">M10.2A</strain>
    </source>
</reference>
<dbReference type="RefSeq" id="WP_236132911.1">
    <property type="nucleotide sequence ID" value="NZ_JAKGTH010000006.1"/>
</dbReference>
<organism evidence="9 10">
    <name type="scientific">Gillisia lutea</name>
    <dbReference type="NCBI Taxonomy" id="2909668"/>
    <lineage>
        <taxon>Bacteria</taxon>
        <taxon>Pseudomonadati</taxon>
        <taxon>Bacteroidota</taxon>
        <taxon>Flavobacteriia</taxon>
        <taxon>Flavobacteriales</taxon>
        <taxon>Flavobacteriaceae</taxon>
        <taxon>Gillisia</taxon>
    </lineage>
</organism>
<dbReference type="PANTHER" id="PTHR43133:SF46">
    <property type="entry name" value="RNA POLYMERASE SIGMA-70 FACTOR ECF SUBFAMILY"/>
    <property type="match status" value="1"/>
</dbReference>
<dbReference type="PROSITE" id="PS01063">
    <property type="entry name" value="SIGMA70_ECF"/>
    <property type="match status" value="1"/>
</dbReference>
<keyword evidence="2 6" id="KW-0805">Transcription regulation</keyword>
<evidence type="ECO:0000313" key="10">
    <source>
        <dbReference type="Proteomes" id="UP001179363"/>
    </source>
</evidence>
<evidence type="ECO:0000256" key="6">
    <source>
        <dbReference type="RuleBase" id="RU000716"/>
    </source>
</evidence>
<evidence type="ECO:0000313" key="9">
    <source>
        <dbReference type="EMBL" id="MCF4100775.1"/>
    </source>
</evidence>
<feature type="domain" description="RNA polymerase sigma-70 region 2" evidence="7">
    <location>
        <begin position="28"/>
        <end position="94"/>
    </location>
</feature>
<dbReference type="PANTHER" id="PTHR43133">
    <property type="entry name" value="RNA POLYMERASE ECF-TYPE SIGMA FACTO"/>
    <property type="match status" value="1"/>
</dbReference>